<reference evidence="4 5" key="1">
    <citation type="journal article" date="2007" name="Nature">
        <title>Evolution of genes and genomes on the Drosophila phylogeny.</title>
        <authorList>
            <consortium name="Drosophila 12 Genomes Consortium"/>
            <person name="Clark A.G."/>
            <person name="Eisen M.B."/>
            <person name="Smith D.R."/>
            <person name="Bergman C.M."/>
            <person name="Oliver B."/>
            <person name="Markow T.A."/>
            <person name="Kaufman T.C."/>
            <person name="Kellis M."/>
            <person name="Gelbart W."/>
            <person name="Iyer V.N."/>
            <person name="Pollard D.A."/>
            <person name="Sackton T.B."/>
            <person name="Larracuente A.M."/>
            <person name="Singh N.D."/>
            <person name="Abad J.P."/>
            <person name="Abt D.N."/>
            <person name="Adryan B."/>
            <person name="Aguade M."/>
            <person name="Akashi H."/>
            <person name="Anderson W.W."/>
            <person name="Aquadro C.F."/>
            <person name="Ardell D.H."/>
            <person name="Arguello R."/>
            <person name="Artieri C.G."/>
            <person name="Barbash D.A."/>
            <person name="Barker D."/>
            <person name="Barsanti P."/>
            <person name="Batterham P."/>
            <person name="Batzoglou S."/>
            <person name="Begun D."/>
            <person name="Bhutkar A."/>
            <person name="Blanco E."/>
            <person name="Bosak S.A."/>
            <person name="Bradley R.K."/>
            <person name="Brand A.D."/>
            <person name="Brent M.R."/>
            <person name="Brooks A.N."/>
            <person name="Brown R.H."/>
            <person name="Butlin R.K."/>
            <person name="Caggese C."/>
            <person name="Calvi B.R."/>
            <person name="Bernardo de Carvalho A."/>
            <person name="Caspi A."/>
            <person name="Castrezana S."/>
            <person name="Celniker S.E."/>
            <person name="Chang J.L."/>
            <person name="Chapple C."/>
            <person name="Chatterji S."/>
            <person name="Chinwalla A."/>
            <person name="Civetta A."/>
            <person name="Clifton S.W."/>
            <person name="Comeron J.M."/>
            <person name="Costello J.C."/>
            <person name="Coyne J.A."/>
            <person name="Daub J."/>
            <person name="David R.G."/>
            <person name="Delcher A.L."/>
            <person name="Delehaunty K."/>
            <person name="Do C.B."/>
            <person name="Ebling H."/>
            <person name="Edwards K."/>
            <person name="Eickbush T."/>
            <person name="Evans J.D."/>
            <person name="Filipski A."/>
            <person name="Findeiss S."/>
            <person name="Freyhult E."/>
            <person name="Fulton L."/>
            <person name="Fulton R."/>
            <person name="Garcia A.C."/>
            <person name="Gardiner A."/>
            <person name="Garfield D.A."/>
            <person name="Garvin B.E."/>
            <person name="Gibson G."/>
            <person name="Gilbert D."/>
            <person name="Gnerre S."/>
            <person name="Godfrey J."/>
            <person name="Good R."/>
            <person name="Gotea V."/>
            <person name="Gravely B."/>
            <person name="Greenberg A.J."/>
            <person name="Griffiths-Jones S."/>
            <person name="Gross S."/>
            <person name="Guigo R."/>
            <person name="Gustafson E.A."/>
            <person name="Haerty W."/>
            <person name="Hahn M.W."/>
            <person name="Halligan D.L."/>
            <person name="Halpern A.L."/>
            <person name="Halter G.M."/>
            <person name="Han M.V."/>
            <person name="Heger A."/>
            <person name="Hillier L."/>
            <person name="Hinrichs A.S."/>
            <person name="Holmes I."/>
            <person name="Hoskins R.A."/>
            <person name="Hubisz M.J."/>
            <person name="Hultmark D."/>
            <person name="Huntley M.A."/>
            <person name="Jaffe D.B."/>
            <person name="Jagadeeshan S."/>
            <person name="Jeck W.R."/>
            <person name="Johnson J."/>
            <person name="Jones C.D."/>
            <person name="Jordan W.C."/>
            <person name="Karpen G.H."/>
            <person name="Kataoka E."/>
            <person name="Keightley P.D."/>
            <person name="Kheradpour P."/>
            <person name="Kirkness E.F."/>
            <person name="Koerich L.B."/>
            <person name="Kristiansen K."/>
            <person name="Kudrna D."/>
            <person name="Kulathinal R.J."/>
            <person name="Kumar S."/>
            <person name="Kwok R."/>
            <person name="Lander E."/>
            <person name="Langley C.H."/>
            <person name="Lapoint R."/>
            <person name="Lazzaro B.P."/>
            <person name="Lee S.J."/>
            <person name="Levesque L."/>
            <person name="Li R."/>
            <person name="Lin C.F."/>
            <person name="Lin M.F."/>
            <person name="Lindblad-Toh K."/>
            <person name="Llopart A."/>
            <person name="Long M."/>
            <person name="Low L."/>
            <person name="Lozovsky E."/>
            <person name="Lu J."/>
            <person name="Luo M."/>
            <person name="Machado C.A."/>
            <person name="Makalowski W."/>
            <person name="Marzo M."/>
            <person name="Matsuda M."/>
            <person name="Matzkin L."/>
            <person name="McAllister B."/>
            <person name="McBride C.S."/>
            <person name="McKernan B."/>
            <person name="McKernan K."/>
            <person name="Mendez-Lago M."/>
            <person name="Minx P."/>
            <person name="Mollenhauer M.U."/>
            <person name="Montooth K."/>
            <person name="Mount S.M."/>
            <person name="Mu X."/>
            <person name="Myers E."/>
            <person name="Negre B."/>
            <person name="Newfeld S."/>
            <person name="Nielsen R."/>
            <person name="Noor M.A."/>
            <person name="O'Grady P."/>
            <person name="Pachter L."/>
            <person name="Papaceit M."/>
            <person name="Parisi M.J."/>
            <person name="Parisi M."/>
            <person name="Parts L."/>
            <person name="Pedersen J.S."/>
            <person name="Pesole G."/>
            <person name="Phillippy A.M."/>
            <person name="Ponting C.P."/>
            <person name="Pop M."/>
            <person name="Porcelli D."/>
            <person name="Powell J.R."/>
            <person name="Prohaska S."/>
            <person name="Pruitt K."/>
            <person name="Puig M."/>
            <person name="Quesneville H."/>
            <person name="Ram K.R."/>
            <person name="Rand D."/>
            <person name="Rasmussen M.D."/>
            <person name="Reed L.K."/>
            <person name="Reenan R."/>
            <person name="Reily A."/>
            <person name="Remington K.A."/>
            <person name="Rieger T.T."/>
            <person name="Ritchie M.G."/>
            <person name="Robin C."/>
            <person name="Rogers Y.H."/>
            <person name="Rohde C."/>
            <person name="Rozas J."/>
            <person name="Rubenfield M.J."/>
            <person name="Ruiz A."/>
            <person name="Russo S."/>
            <person name="Salzberg S.L."/>
            <person name="Sanchez-Gracia A."/>
            <person name="Saranga D.J."/>
            <person name="Sato H."/>
            <person name="Schaeffer S.W."/>
            <person name="Schatz M.C."/>
            <person name="Schlenke T."/>
            <person name="Schwartz R."/>
            <person name="Segarra C."/>
            <person name="Singh R.S."/>
            <person name="Sirot L."/>
            <person name="Sirota M."/>
            <person name="Sisneros N.B."/>
            <person name="Smith C.D."/>
            <person name="Smith T.F."/>
            <person name="Spieth J."/>
            <person name="Stage D.E."/>
            <person name="Stark A."/>
            <person name="Stephan W."/>
            <person name="Strausberg R.L."/>
            <person name="Strempel S."/>
            <person name="Sturgill D."/>
            <person name="Sutton G."/>
            <person name="Sutton G.G."/>
            <person name="Tao W."/>
            <person name="Teichmann S."/>
            <person name="Tobari Y.N."/>
            <person name="Tomimura Y."/>
            <person name="Tsolas J.M."/>
            <person name="Valente V.L."/>
            <person name="Venter E."/>
            <person name="Venter J.C."/>
            <person name="Vicario S."/>
            <person name="Vieira F.G."/>
            <person name="Vilella A.J."/>
            <person name="Villasante A."/>
            <person name="Walenz B."/>
            <person name="Wang J."/>
            <person name="Wasserman M."/>
            <person name="Watts T."/>
            <person name="Wilson D."/>
            <person name="Wilson R.K."/>
            <person name="Wing R.A."/>
            <person name="Wolfner M.F."/>
            <person name="Wong A."/>
            <person name="Wong G.K."/>
            <person name="Wu C.I."/>
            <person name="Wu G."/>
            <person name="Yamamoto D."/>
            <person name="Yang H.P."/>
            <person name="Yang S.P."/>
            <person name="Yorke J.A."/>
            <person name="Yoshida K."/>
            <person name="Zdobnov E."/>
            <person name="Zhang P."/>
            <person name="Zhang Y."/>
            <person name="Zimin A.V."/>
            <person name="Baldwin J."/>
            <person name="Abdouelleil A."/>
            <person name="Abdulkadir J."/>
            <person name="Abebe A."/>
            <person name="Abera B."/>
            <person name="Abreu J."/>
            <person name="Acer S.C."/>
            <person name="Aftuck L."/>
            <person name="Alexander A."/>
            <person name="An P."/>
            <person name="Anderson E."/>
            <person name="Anderson S."/>
            <person name="Arachi H."/>
            <person name="Azer M."/>
            <person name="Bachantsang P."/>
            <person name="Barry A."/>
            <person name="Bayul T."/>
            <person name="Berlin A."/>
            <person name="Bessette D."/>
            <person name="Bloom T."/>
            <person name="Blye J."/>
            <person name="Boguslavskiy L."/>
            <person name="Bonnet C."/>
            <person name="Boukhgalter B."/>
            <person name="Bourzgui I."/>
            <person name="Brown A."/>
            <person name="Cahill P."/>
            <person name="Channer S."/>
            <person name="Cheshatsang Y."/>
            <person name="Chuda L."/>
            <person name="Citroen M."/>
            <person name="Collymore A."/>
            <person name="Cooke P."/>
            <person name="Costello M."/>
            <person name="D'Aco K."/>
            <person name="Daza R."/>
            <person name="De Haan G."/>
            <person name="DeGray S."/>
            <person name="DeMaso C."/>
            <person name="Dhargay N."/>
            <person name="Dooley K."/>
            <person name="Dooley E."/>
            <person name="Doricent M."/>
            <person name="Dorje P."/>
            <person name="Dorjee K."/>
            <person name="Dupes A."/>
            <person name="Elong R."/>
            <person name="Falk J."/>
            <person name="Farina A."/>
            <person name="Faro S."/>
            <person name="Ferguson D."/>
            <person name="Fisher S."/>
            <person name="Foley C.D."/>
            <person name="Franke A."/>
            <person name="Friedrich D."/>
            <person name="Gadbois L."/>
            <person name="Gearin G."/>
            <person name="Gearin C.R."/>
            <person name="Giannoukos G."/>
            <person name="Goode T."/>
            <person name="Graham J."/>
            <person name="Grandbois E."/>
            <person name="Grewal S."/>
            <person name="Gyaltsen K."/>
            <person name="Hafez N."/>
            <person name="Hagos B."/>
            <person name="Hall J."/>
            <person name="Henson C."/>
            <person name="Hollinger A."/>
            <person name="Honan T."/>
            <person name="Huard M.D."/>
            <person name="Hughes L."/>
            <person name="Hurhula B."/>
            <person name="Husby M.E."/>
            <person name="Kamat A."/>
            <person name="Kanga B."/>
            <person name="Kashin S."/>
            <person name="Khazanovich D."/>
            <person name="Kisner P."/>
            <person name="Lance K."/>
            <person name="Lara M."/>
            <person name="Lee W."/>
            <person name="Lennon N."/>
            <person name="Letendre F."/>
            <person name="LeVine R."/>
            <person name="Lipovsky A."/>
            <person name="Liu X."/>
            <person name="Liu J."/>
            <person name="Liu S."/>
            <person name="Lokyitsang T."/>
            <person name="Lokyitsang Y."/>
            <person name="Lubonja R."/>
            <person name="Lui A."/>
            <person name="MacDonald P."/>
            <person name="Magnisalis V."/>
            <person name="Maru K."/>
            <person name="Matthews C."/>
            <person name="McCusker W."/>
            <person name="McDonough S."/>
            <person name="Mehta T."/>
            <person name="Meldrim J."/>
            <person name="Meneus L."/>
            <person name="Mihai O."/>
            <person name="Mihalev A."/>
            <person name="Mihova T."/>
            <person name="Mittelman R."/>
            <person name="Mlenga V."/>
            <person name="Montmayeur A."/>
            <person name="Mulrain L."/>
            <person name="Navidi A."/>
            <person name="Naylor J."/>
            <person name="Negash T."/>
            <person name="Nguyen T."/>
            <person name="Nguyen N."/>
            <person name="Nicol R."/>
            <person name="Norbu C."/>
            <person name="Norbu N."/>
            <person name="Novod N."/>
            <person name="O'Neill B."/>
            <person name="Osman S."/>
            <person name="Markiewicz E."/>
            <person name="Oyono O.L."/>
            <person name="Patti C."/>
            <person name="Phunkhang P."/>
            <person name="Pierre F."/>
            <person name="Priest M."/>
            <person name="Raghuraman S."/>
            <person name="Rege F."/>
            <person name="Reyes R."/>
            <person name="Rise C."/>
            <person name="Rogov P."/>
            <person name="Ross K."/>
            <person name="Ryan E."/>
            <person name="Settipalli S."/>
            <person name="Shea T."/>
            <person name="Sherpa N."/>
            <person name="Shi L."/>
            <person name="Shih D."/>
            <person name="Sparrow T."/>
            <person name="Spaulding J."/>
            <person name="Stalker J."/>
            <person name="Stange-Thomann N."/>
            <person name="Stavropoulos S."/>
            <person name="Stone C."/>
            <person name="Strader C."/>
            <person name="Tesfaye S."/>
            <person name="Thomson T."/>
            <person name="Thoulutsang Y."/>
            <person name="Thoulutsang D."/>
            <person name="Topham K."/>
            <person name="Topping I."/>
            <person name="Tsamla T."/>
            <person name="Vassiliev H."/>
            <person name="Vo A."/>
            <person name="Wangchuk T."/>
            <person name="Wangdi T."/>
            <person name="Weiand M."/>
            <person name="Wilkinson J."/>
            <person name="Wilson A."/>
            <person name="Yadav S."/>
            <person name="Young G."/>
            <person name="Yu Q."/>
            <person name="Zembek L."/>
            <person name="Zhong D."/>
            <person name="Zimmer A."/>
            <person name="Zwirko Z."/>
            <person name="Jaffe D.B."/>
            <person name="Alvarez P."/>
            <person name="Brockman W."/>
            <person name="Butler J."/>
            <person name="Chin C."/>
            <person name="Gnerre S."/>
            <person name="Grabherr M."/>
            <person name="Kleber M."/>
            <person name="Mauceli E."/>
            <person name="MacCallum I."/>
        </authorList>
    </citation>
    <scope>NUCLEOTIDE SEQUENCE [LARGE SCALE GENOMIC DNA]</scope>
    <source>
        <strain evidence="5">white501</strain>
    </source>
</reference>
<feature type="compositionally biased region" description="Gly residues" evidence="1">
    <location>
        <begin position="56"/>
        <end position="68"/>
    </location>
</feature>
<dbReference type="PhylomeDB" id="B4QS41"/>
<dbReference type="Pfam" id="PF25537">
    <property type="entry name" value="DUF7921"/>
    <property type="match status" value="1"/>
</dbReference>
<evidence type="ECO:0000313" key="4">
    <source>
        <dbReference type="EMBL" id="EDX12237.1"/>
    </source>
</evidence>
<feature type="region of interest" description="Disordered" evidence="1">
    <location>
        <begin position="1"/>
        <end position="82"/>
    </location>
</feature>
<dbReference type="InterPro" id="IPR057681">
    <property type="entry name" value="DUF7921"/>
</dbReference>
<organism evidence="4 5">
    <name type="scientific">Drosophila simulans</name>
    <name type="common">Fruit fly</name>
    <dbReference type="NCBI Taxonomy" id="7240"/>
    <lineage>
        <taxon>Eukaryota</taxon>
        <taxon>Metazoa</taxon>
        <taxon>Ecdysozoa</taxon>
        <taxon>Arthropoda</taxon>
        <taxon>Hexapoda</taxon>
        <taxon>Insecta</taxon>
        <taxon>Pterygota</taxon>
        <taxon>Neoptera</taxon>
        <taxon>Endopterygota</taxon>
        <taxon>Diptera</taxon>
        <taxon>Brachycera</taxon>
        <taxon>Muscomorpha</taxon>
        <taxon>Ephydroidea</taxon>
        <taxon>Drosophilidae</taxon>
        <taxon>Drosophila</taxon>
        <taxon>Sophophora</taxon>
    </lineage>
</organism>
<gene>
    <name evidence="4" type="primary">Dsim\GD20071</name>
    <name evidence="4" type="ORF">Dsim_GD20071</name>
</gene>
<dbReference type="Pfam" id="PF25868">
    <property type="entry name" value="Fn1_3"/>
    <property type="match status" value="1"/>
</dbReference>
<dbReference type="PANTHER" id="PTHR10269:SF12">
    <property type="entry name" value="GLIAL CELL LINE-DERIVED NEUROTROPHIC FAMILY RECEPTOR-LIKE, ISOFORM E"/>
    <property type="match status" value="1"/>
</dbReference>
<evidence type="ECO:0000259" key="2">
    <source>
        <dbReference type="Pfam" id="PF25537"/>
    </source>
</evidence>
<protein>
    <submittedName>
        <fullName evidence="4">GD20071</fullName>
    </submittedName>
</protein>
<name>B4QS41_DROSI</name>
<feature type="domain" description="Fibronectin type I" evidence="3">
    <location>
        <begin position="128"/>
        <end position="172"/>
    </location>
</feature>
<dbReference type="GO" id="GO:0009897">
    <property type="term" value="C:external side of plasma membrane"/>
    <property type="evidence" value="ECO:0007669"/>
    <property type="project" value="TreeGrafter"/>
</dbReference>
<dbReference type="Proteomes" id="UP000000304">
    <property type="component" value="Chromosome 3R"/>
</dbReference>
<feature type="domain" description="DUF7921" evidence="2">
    <location>
        <begin position="173"/>
        <end position="212"/>
    </location>
</feature>
<evidence type="ECO:0000259" key="3">
    <source>
        <dbReference type="Pfam" id="PF25868"/>
    </source>
</evidence>
<dbReference type="GO" id="GO:0038023">
    <property type="term" value="F:signaling receptor activity"/>
    <property type="evidence" value="ECO:0007669"/>
    <property type="project" value="InterPro"/>
</dbReference>
<dbReference type="OMA" id="YQINNEH"/>
<dbReference type="EMBL" id="CM000364">
    <property type="protein sequence ID" value="EDX12237.1"/>
    <property type="molecule type" value="Genomic_DNA"/>
</dbReference>
<dbReference type="PANTHER" id="PTHR10269">
    <property type="entry name" value="GDNF RECEPTOR ALPHA"/>
    <property type="match status" value="1"/>
</dbReference>
<dbReference type="STRING" id="7240.B4QS41"/>
<evidence type="ECO:0000256" key="1">
    <source>
        <dbReference type="SAM" id="MobiDB-lite"/>
    </source>
</evidence>
<dbReference type="Bgee" id="FBgn0191552">
    <property type="expression patterns" value="Expressed in adult organism"/>
</dbReference>
<sequence>MATKNVGKPVKRQAKEKSEPTSVEHNYLDPPDSIPLPSVNVESGGNGGNDDYHNGNGNGHGNGNGNGNGRRKNGGKGRVGSVDFDDPVIFVDPRETTEFVGISITEPVTTTTTTMATTTTTQPPRNCVVQRPRQSDQLIREGSSKRIYSLDDVECSELCSCGESLILTCHALCVPFAPCRTALAFYSHASPAYQAFRGRCLCYSGRFICMKPPLGEYILPGGIFLLLGYSAADEALLRPHTNLGVQDAVRALQQYVTTYIDNQTQCTLTLFNMTEENIIIAARLPHDGKLKDIELLRKEKDECTAILKTISHQINSEHSELQSHRLLSIFKMSEVEVVWPESTSAAARSGHGPGQFAGCHRLLYAAMLALAYLSSWTTLRMSDVAT</sequence>
<evidence type="ECO:0000313" key="5">
    <source>
        <dbReference type="Proteomes" id="UP000000304"/>
    </source>
</evidence>
<dbReference type="OrthoDB" id="6374728at2759"/>
<keyword evidence="5" id="KW-1185">Reference proteome</keyword>
<dbReference type="InterPro" id="IPR059035">
    <property type="entry name" value="Fn1_3"/>
</dbReference>
<dbReference type="AlphaFoldDB" id="B4QS41"/>
<dbReference type="GO" id="GO:0007399">
    <property type="term" value="P:nervous system development"/>
    <property type="evidence" value="ECO:0007669"/>
    <property type="project" value="TreeGrafter"/>
</dbReference>
<dbReference type="HOGENOM" id="CLU_060419_0_0_1"/>
<dbReference type="InterPro" id="IPR003438">
    <property type="entry name" value="GDNF_rcpt"/>
</dbReference>
<dbReference type="GO" id="GO:0043235">
    <property type="term" value="C:receptor complex"/>
    <property type="evidence" value="ECO:0007669"/>
    <property type="project" value="TreeGrafter"/>
</dbReference>
<proteinExistence type="predicted"/>
<accession>B4QS41</accession>